<dbReference type="AlphaFoldDB" id="A0A9D4FPF7"/>
<dbReference type="EMBL" id="JAIWYP010000007">
    <property type="protein sequence ID" value="KAH3803004.1"/>
    <property type="molecule type" value="Genomic_DNA"/>
</dbReference>
<organism evidence="2 3">
    <name type="scientific">Dreissena polymorpha</name>
    <name type="common">Zebra mussel</name>
    <name type="synonym">Mytilus polymorpha</name>
    <dbReference type="NCBI Taxonomy" id="45954"/>
    <lineage>
        <taxon>Eukaryota</taxon>
        <taxon>Metazoa</taxon>
        <taxon>Spiralia</taxon>
        <taxon>Lophotrochozoa</taxon>
        <taxon>Mollusca</taxon>
        <taxon>Bivalvia</taxon>
        <taxon>Autobranchia</taxon>
        <taxon>Heteroconchia</taxon>
        <taxon>Euheterodonta</taxon>
        <taxon>Imparidentia</taxon>
        <taxon>Neoheterodontei</taxon>
        <taxon>Myida</taxon>
        <taxon>Dreissenoidea</taxon>
        <taxon>Dreissenidae</taxon>
        <taxon>Dreissena</taxon>
    </lineage>
</organism>
<dbReference type="EMBL" id="JAIWYP010000007">
    <property type="protein sequence ID" value="KAH3802905.1"/>
    <property type="molecule type" value="Genomic_DNA"/>
</dbReference>
<dbReference type="InterPro" id="IPR047153">
    <property type="entry name" value="TRIM45/56/19-like"/>
</dbReference>
<dbReference type="Gene3D" id="2.120.10.30">
    <property type="entry name" value="TolB, C-terminal domain"/>
    <property type="match status" value="1"/>
</dbReference>
<dbReference type="Gene3D" id="3.30.160.60">
    <property type="entry name" value="Classic Zinc Finger"/>
    <property type="match status" value="1"/>
</dbReference>
<sequence length="499" mass="55902">MSKWPLTKNVEDFLQKCDIHKENKLEMLCQDHSQLCCTKCVLLQHRECTSVTLISERFQDQPNDLQQLFDKVNTIREELNKLHSFREGSIQSVEVSYTERLQEIREVRQKLNAALDALEKTTLKELDDLRTSLKTQLHTDLENCNKLMEDLNKLSEAVLELCGKNNPDMSFIANRKGMDKIKQSEGFLKENWVKVASTLSFQDNTYIEQYLFKHLVLGKIVQRAQSLTALGNPNQVLNVKQTKEYDIGIPNDSETTSNIIGICVISCDKLIVADGSCQMVNLLDNHYKVISHCDVRVSGDICQISASEVAVTAAEGKTYGIQFISLHSGKLLKGRRLELRHLCDGIAHHDGHLYVTSRSALYKYSLTGELEKKLYEDLSGGITVGQCAVSPTGDKIYVTDYNRHQLLTLSRDGTLLSTFTDHELQNSLGVHVTPAGQVLVCGYSSNTIIQVDEEGKRKLGTIAKQKDGLNGPVSVCSNSATNSVIVGQYYQTKIIVLEV</sequence>
<comment type="caution">
    <text evidence="2">The sequence shown here is derived from an EMBL/GenBank/DDBJ whole genome shotgun (WGS) entry which is preliminary data.</text>
</comment>
<evidence type="ECO:0000313" key="1">
    <source>
        <dbReference type="EMBL" id="KAH3802905.1"/>
    </source>
</evidence>
<evidence type="ECO:0008006" key="4">
    <source>
        <dbReference type="Google" id="ProtNLM"/>
    </source>
</evidence>
<dbReference type="InterPro" id="IPR011042">
    <property type="entry name" value="6-blade_b-propeller_TolB-like"/>
</dbReference>
<reference evidence="2" key="1">
    <citation type="journal article" date="2019" name="bioRxiv">
        <title>The Genome of the Zebra Mussel, Dreissena polymorpha: A Resource for Invasive Species Research.</title>
        <authorList>
            <person name="McCartney M.A."/>
            <person name="Auch B."/>
            <person name="Kono T."/>
            <person name="Mallez S."/>
            <person name="Zhang Y."/>
            <person name="Obille A."/>
            <person name="Becker A."/>
            <person name="Abrahante J.E."/>
            <person name="Garbe J."/>
            <person name="Badalamenti J.P."/>
            <person name="Herman A."/>
            <person name="Mangelson H."/>
            <person name="Liachko I."/>
            <person name="Sullivan S."/>
            <person name="Sone E.D."/>
            <person name="Koren S."/>
            <person name="Silverstein K.A.T."/>
            <person name="Beckman K.B."/>
            <person name="Gohl D.M."/>
        </authorList>
    </citation>
    <scope>NUCLEOTIDE SEQUENCE</scope>
    <source>
        <strain evidence="2">Duluth1</strain>
        <tissue evidence="2">Whole animal</tissue>
    </source>
</reference>
<dbReference type="PANTHER" id="PTHR25462">
    <property type="entry name" value="BONUS, ISOFORM C-RELATED"/>
    <property type="match status" value="1"/>
</dbReference>
<name>A0A9D4FPF7_DREPO</name>
<accession>A0A9D4FPF7</accession>
<gene>
    <name evidence="1" type="ORF">DPMN_156602</name>
    <name evidence="2" type="ORF">DPMN_156702</name>
</gene>
<dbReference type="CDD" id="cd19756">
    <property type="entry name" value="Bbox2"/>
    <property type="match status" value="1"/>
</dbReference>
<reference evidence="2" key="2">
    <citation type="submission" date="2020-11" db="EMBL/GenBank/DDBJ databases">
        <authorList>
            <person name="McCartney M.A."/>
            <person name="Auch B."/>
            <person name="Kono T."/>
            <person name="Mallez S."/>
            <person name="Becker A."/>
            <person name="Gohl D.M."/>
            <person name="Silverstein K.A.T."/>
            <person name="Koren S."/>
            <person name="Bechman K.B."/>
            <person name="Herman A."/>
            <person name="Abrahante J.E."/>
            <person name="Garbe J."/>
        </authorList>
    </citation>
    <scope>NUCLEOTIDE SEQUENCE</scope>
    <source>
        <strain evidence="2">Duluth1</strain>
        <tissue evidence="2">Whole animal</tissue>
    </source>
</reference>
<protein>
    <recommendedName>
        <fullName evidence="4">B box-type domain-containing protein</fullName>
    </recommendedName>
</protein>
<dbReference type="SUPFAM" id="SSF57845">
    <property type="entry name" value="B-box zinc-binding domain"/>
    <property type="match status" value="1"/>
</dbReference>
<keyword evidence="3" id="KW-1185">Reference proteome</keyword>
<dbReference type="Proteomes" id="UP000828390">
    <property type="component" value="Unassembled WGS sequence"/>
</dbReference>
<proteinExistence type="predicted"/>
<dbReference type="GO" id="GO:0061630">
    <property type="term" value="F:ubiquitin protein ligase activity"/>
    <property type="evidence" value="ECO:0007669"/>
    <property type="project" value="TreeGrafter"/>
</dbReference>
<dbReference type="PANTHER" id="PTHR25462:SF296">
    <property type="entry name" value="MEIOTIC P26, ISOFORM F"/>
    <property type="match status" value="1"/>
</dbReference>
<evidence type="ECO:0000313" key="2">
    <source>
        <dbReference type="EMBL" id="KAH3803004.1"/>
    </source>
</evidence>
<dbReference type="SUPFAM" id="SSF101898">
    <property type="entry name" value="NHL repeat"/>
    <property type="match status" value="1"/>
</dbReference>
<evidence type="ECO:0000313" key="3">
    <source>
        <dbReference type="Proteomes" id="UP000828390"/>
    </source>
</evidence>